<dbReference type="PANTHER" id="PTHR34322:SF2">
    <property type="entry name" value="TRANSPOSASE IS200-LIKE DOMAIN-CONTAINING PROTEIN"/>
    <property type="match status" value="1"/>
</dbReference>
<sequence length="232" mass="26182">MARLPRLVVPNQPHHIIQTGNDRQAIFREAEDYTAFLAWLREAAKQFKVAIHAYVLLPNHVHLLVSPSDDTGMGRMMQWVGRHYVPYYNARYKRTGTLWQGRYRATVIDASQYFLLCSRYIESHPVRAGLVSAAEDYPWSSIAHHIGVRPDPLITDHSVYWALGNTPFDREAGYKALLDLGVSQREADAITQATLKGWPLGSDGFKAALAKKVARRVEPAKRGRPAKLPLSP</sequence>
<dbReference type="EMBL" id="LSTO01000001">
    <property type="protein sequence ID" value="OWW20323.1"/>
    <property type="molecule type" value="Genomic_DNA"/>
</dbReference>
<dbReference type="InterPro" id="IPR002686">
    <property type="entry name" value="Transposase_17"/>
</dbReference>
<dbReference type="OrthoDB" id="9814067at2"/>
<proteinExistence type="predicted"/>
<dbReference type="InterPro" id="IPR036515">
    <property type="entry name" value="Transposase_17_sf"/>
</dbReference>
<dbReference type="AlphaFoldDB" id="A0A254TIC5"/>
<dbReference type="Pfam" id="PF01797">
    <property type="entry name" value="Y1_Tnp"/>
    <property type="match status" value="1"/>
</dbReference>
<dbReference type="RefSeq" id="WP_088707207.1">
    <property type="nucleotide sequence ID" value="NZ_LSTO01000001.1"/>
</dbReference>
<accession>A0A254TIC5</accession>
<dbReference type="GO" id="GO:0006313">
    <property type="term" value="P:DNA transposition"/>
    <property type="evidence" value="ECO:0007669"/>
    <property type="project" value="InterPro"/>
</dbReference>
<name>A0A254TIC5_9BURK</name>
<reference evidence="2 3" key="1">
    <citation type="submission" date="2016-02" db="EMBL/GenBank/DDBJ databases">
        <authorList>
            <person name="Wen L."/>
            <person name="He K."/>
            <person name="Yang H."/>
        </authorList>
    </citation>
    <scope>NUCLEOTIDE SEQUENCE [LARGE SCALE GENOMIC DNA]</scope>
    <source>
        <strain evidence="2 3">TSA40</strain>
    </source>
</reference>
<dbReference type="PANTHER" id="PTHR34322">
    <property type="entry name" value="TRANSPOSASE, Y1_TNP DOMAIN-CONTAINING"/>
    <property type="match status" value="1"/>
</dbReference>
<evidence type="ECO:0000313" key="2">
    <source>
        <dbReference type="EMBL" id="OWW20323.1"/>
    </source>
</evidence>
<dbReference type="Gene3D" id="3.30.70.1290">
    <property type="entry name" value="Transposase IS200-like"/>
    <property type="match status" value="1"/>
</dbReference>
<dbReference type="Proteomes" id="UP000197535">
    <property type="component" value="Unassembled WGS sequence"/>
</dbReference>
<keyword evidence="3" id="KW-1185">Reference proteome</keyword>
<dbReference type="SUPFAM" id="SSF143422">
    <property type="entry name" value="Transposase IS200-like"/>
    <property type="match status" value="1"/>
</dbReference>
<gene>
    <name evidence="2" type="ORF">AYR66_13285</name>
</gene>
<dbReference type="SMART" id="SM01321">
    <property type="entry name" value="Y1_Tnp"/>
    <property type="match status" value="1"/>
</dbReference>
<dbReference type="GO" id="GO:0003677">
    <property type="term" value="F:DNA binding"/>
    <property type="evidence" value="ECO:0007669"/>
    <property type="project" value="InterPro"/>
</dbReference>
<organism evidence="2 3">
    <name type="scientific">Noviherbaspirillum denitrificans</name>
    <dbReference type="NCBI Taxonomy" id="1968433"/>
    <lineage>
        <taxon>Bacteria</taxon>
        <taxon>Pseudomonadati</taxon>
        <taxon>Pseudomonadota</taxon>
        <taxon>Betaproteobacteria</taxon>
        <taxon>Burkholderiales</taxon>
        <taxon>Oxalobacteraceae</taxon>
        <taxon>Noviherbaspirillum</taxon>
    </lineage>
</organism>
<comment type="caution">
    <text evidence="2">The sequence shown here is derived from an EMBL/GenBank/DDBJ whole genome shotgun (WGS) entry which is preliminary data.</text>
</comment>
<feature type="domain" description="Transposase IS200-like" evidence="1">
    <location>
        <begin position="9"/>
        <end position="124"/>
    </location>
</feature>
<protein>
    <submittedName>
        <fullName evidence="2">Transposase</fullName>
    </submittedName>
</protein>
<evidence type="ECO:0000313" key="3">
    <source>
        <dbReference type="Proteomes" id="UP000197535"/>
    </source>
</evidence>
<dbReference type="GO" id="GO:0004803">
    <property type="term" value="F:transposase activity"/>
    <property type="evidence" value="ECO:0007669"/>
    <property type="project" value="InterPro"/>
</dbReference>
<evidence type="ECO:0000259" key="1">
    <source>
        <dbReference type="SMART" id="SM01321"/>
    </source>
</evidence>